<evidence type="ECO:0000313" key="2">
    <source>
        <dbReference type="Proteomes" id="UP000724874"/>
    </source>
</evidence>
<gene>
    <name evidence="1" type="ORF">CPB84DRAFT_1749674</name>
</gene>
<sequence length="100" mass="11033">MFCLNAKMYSIRIVINAILDKAPSSLPRSSSENHTPHLAPSFLLDRYSESSKGIEVWVGGRAAAAGVMRHSRCQGRAGRETEDDGRDVEDVKVLVFVDLE</sequence>
<keyword evidence="2" id="KW-1185">Reference proteome</keyword>
<protein>
    <submittedName>
        <fullName evidence="1">Uncharacterized protein</fullName>
    </submittedName>
</protein>
<dbReference type="EMBL" id="JADNYJ010000088">
    <property type="protein sequence ID" value="KAF8887899.1"/>
    <property type="molecule type" value="Genomic_DNA"/>
</dbReference>
<reference evidence="1" key="1">
    <citation type="submission" date="2020-11" db="EMBL/GenBank/DDBJ databases">
        <authorList>
            <consortium name="DOE Joint Genome Institute"/>
            <person name="Ahrendt S."/>
            <person name="Riley R."/>
            <person name="Andreopoulos W."/>
            <person name="LaButti K."/>
            <person name="Pangilinan J."/>
            <person name="Ruiz-duenas F.J."/>
            <person name="Barrasa J.M."/>
            <person name="Sanchez-Garcia M."/>
            <person name="Camarero S."/>
            <person name="Miyauchi S."/>
            <person name="Serrano A."/>
            <person name="Linde D."/>
            <person name="Babiker R."/>
            <person name="Drula E."/>
            <person name="Ayuso-Fernandez I."/>
            <person name="Pacheco R."/>
            <person name="Padilla G."/>
            <person name="Ferreira P."/>
            <person name="Barriuso J."/>
            <person name="Kellner H."/>
            <person name="Castanera R."/>
            <person name="Alfaro M."/>
            <person name="Ramirez L."/>
            <person name="Pisabarro A.G."/>
            <person name="Kuo A."/>
            <person name="Tritt A."/>
            <person name="Lipzen A."/>
            <person name="He G."/>
            <person name="Yan M."/>
            <person name="Ng V."/>
            <person name="Cullen D."/>
            <person name="Martin F."/>
            <person name="Rosso M.-N."/>
            <person name="Henrissat B."/>
            <person name="Hibbett D."/>
            <person name="Martinez A.T."/>
            <person name="Grigoriev I.V."/>
        </authorList>
    </citation>
    <scope>NUCLEOTIDE SEQUENCE</scope>
    <source>
        <strain evidence="1">AH 44721</strain>
    </source>
</reference>
<comment type="caution">
    <text evidence="1">The sequence shown here is derived from an EMBL/GenBank/DDBJ whole genome shotgun (WGS) entry which is preliminary data.</text>
</comment>
<dbReference type="AlphaFoldDB" id="A0A9P5NI40"/>
<evidence type="ECO:0000313" key="1">
    <source>
        <dbReference type="EMBL" id="KAF8887899.1"/>
    </source>
</evidence>
<organism evidence="1 2">
    <name type="scientific">Gymnopilus junonius</name>
    <name type="common">Spectacular rustgill mushroom</name>
    <name type="synonym">Gymnopilus spectabilis subsp. junonius</name>
    <dbReference type="NCBI Taxonomy" id="109634"/>
    <lineage>
        <taxon>Eukaryota</taxon>
        <taxon>Fungi</taxon>
        <taxon>Dikarya</taxon>
        <taxon>Basidiomycota</taxon>
        <taxon>Agaricomycotina</taxon>
        <taxon>Agaricomycetes</taxon>
        <taxon>Agaricomycetidae</taxon>
        <taxon>Agaricales</taxon>
        <taxon>Agaricineae</taxon>
        <taxon>Hymenogastraceae</taxon>
        <taxon>Gymnopilus</taxon>
    </lineage>
</organism>
<accession>A0A9P5NI40</accession>
<proteinExistence type="predicted"/>
<dbReference type="Proteomes" id="UP000724874">
    <property type="component" value="Unassembled WGS sequence"/>
</dbReference>
<name>A0A9P5NI40_GYMJU</name>